<dbReference type="InterPro" id="IPR057305">
    <property type="entry name" value="Thioredox_PDIA6_C"/>
</dbReference>
<dbReference type="Pfam" id="PF24541">
    <property type="entry name" value="Thioredox_PDIA6_C"/>
    <property type="match status" value="1"/>
</dbReference>
<dbReference type="Gene3D" id="3.40.30.10">
    <property type="entry name" value="Glutaredoxin"/>
    <property type="match status" value="2"/>
</dbReference>
<keyword evidence="4" id="KW-1015">Disulfide bond</keyword>
<dbReference type="Pfam" id="PF00085">
    <property type="entry name" value="Thioredoxin"/>
    <property type="match status" value="1"/>
</dbReference>
<feature type="compositionally biased region" description="Basic residues" evidence="7">
    <location>
        <begin position="436"/>
        <end position="453"/>
    </location>
</feature>
<evidence type="ECO:0000313" key="11">
    <source>
        <dbReference type="Proteomes" id="UP000024837"/>
    </source>
</evidence>
<dbReference type="OrthoDB" id="10264505at2759"/>
<feature type="region of interest" description="Disordered" evidence="7">
    <location>
        <begin position="242"/>
        <end position="276"/>
    </location>
</feature>
<feature type="compositionally biased region" description="Low complexity" evidence="7">
    <location>
        <begin position="258"/>
        <end position="269"/>
    </location>
</feature>
<dbReference type="InterPro" id="IPR036249">
    <property type="entry name" value="Thioredoxin-like_sf"/>
</dbReference>
<dbReference type="InterPro" id="IPR017937">
    <property type="entry name" value="Thioredoxin_CS"/>
</dbReference>
<dbReference type="GO" id="GO:0015035">
    <property type="term" value="F:protein-disulfide reductase activity"/>
    <property type="evidence" value="ECO:0007669"/>
    <property type="project" value="TreeGrafter"/>
</dbReference>
<reference evidence="10 11" key="1">
    <citation type="submission" date="2013-05" db="EMBL/GenBank/DDBJ databases">
        <title>Drechslerella stenobrocha genome reveals carnivorous origination and mechanical trapping mechanism of predatory fungi.</title>
        <authorList>
            <person name="Liu X."/>
            <person name="Zhang W."/>
            <person name="Liu K."/>
        </authorList>
    </citation>
    <scope>NUCLEOTIDE SEQUENCE [LARGE SCALE GENOMIC DNA]</scope>
    <source>
        <strain evidence="10 11">248</strain>
    </source>
</reference>
<feature type="domain" description="Thioredoxin" evidence="9">
    <location>
        <begin position="11"/>
        <end position="140"/>
    </location>
</feature>
<evidence type="ECO:0000256" key="2">
    <source>
        <dbReference type="ARBA" id="ARBA00004319"/>
    </source>
</evidence>
<keyword evidence="5" id="KW-0413">Isomerase</keyword>
<comment type="subcellular location">
    <subcellularLocation>
        <location evidence="2">Endoplasmic reticulum lumen</location>
    </subcellularLocation>
</comment>
<feature type="compositionally biased region" description="Basic and acidic residues" evidence="7">
    <location>
        <begin position="390"/>
        <end position="435"/>
    </location>
</feature>
<dbReference type="AlphaFoldDB" id="W7IB62"/>
<evidence type="ECO:0000256" key="8">
    <source>
        <dbReference type="SAM" id="SignalP"/>
    </source>
</evidence>
<name>W7IB62_9PEZI</name>
<dbReference type="GO" id="GO:0005788">
    <property type="term" value="C:endoplasmic reticulum lumen"/>
    <property type="evidence" value="ECO:0007669"/>
    <property type="project" value="UniProtKB-SubCell"/>
</dbReference>
<dbReference type="InterPro" id="IPR013766">
    <property type="entry name" value="Thioredoxin_domain"/>
</dbReference>
<dbReference type="PRINTS" id="PR00421">
    <property type="entry name" value="THIOREDOXIN"/>
</dbReference>
<evidence type="ECO:0000256" key="5">
    <source>
        <dbReference type="ARBA" id="ARBA00023235"/>
    </source>
</evidence>
<dbReference type="CDD" id="cd03002">
    <property type="entry name" value="PDI_a_MPD1_like"/>
    <property type="match status" value="1"/>
</dbReference>
<dbReference type="GO" id="GO:0034976">
    <property type="term" value="P:response to endoplasmic reticulum stress"/>
    <property type="evidence" value="ECO:0007669"/>
    <property type="project" value="TreeGrafter"/>
</dbReference>
<proteinExistence type="predicted"/>
<evidence type="ECO:0000259" key="9">
    <source>
        <dbReference type="PROSITE" id="PS51352"/>
    </source>
</evidence>
<dbReference type="HOGENOM" id="CLU_030577_0_0_1"/>
<feature type="signal peptide" evidence="8">
    <location>
        <begin position="1"/>
        <end position="22"/>
    </location>
</feature>
<dbReference type="Proteomes" id="UP000024837">
    <property type="component" value="Unassembled WGS sequence"/>
</dbReference>
<dbReference type="PROSITE" id="PS51352">
    <property type="entry name" value="THIOREDOXIN_2"/>
    <property type="match status" value="1"/>
</dbReference>
<keyword evidence="6" id="KW-0676">Redox-active center</keyword>
<organism evidence="10 11">
    <name type="scientific">Drechslerella stenobrocha 248</name>
    <dbReference type="NCBI Taxonomy" id="1043628"/>
    <lineage>
        <taxon>Eukaryota</taxon>
        <taxon>Fungi</taxon>
        <taxon>Dikarya</taxon>
        <taxon>Ascomycota</taxon>
        <taxon>Pezizomycotina</taxon>
        <taxon>Orbiliomycetes</taxon>
        <taxon>Orbiliales</taxon>
        <taxon>Orbiliaceae</taxon>
        <taxon>Drechslerella</taxon>
    </lineage>
</organism>
<feature type="chain" id="PRO_5004895921" description="protein disulfide-isomerase" evidence="8">
    <location>
        <begin position="23"/>
        <end position="479"/>
    </location>
</feature>
<evidence type="ECO:0000313" key="10">
    <source>
        <dbReference type="EMBL" id="EWC46325.1"/>
    </source>
</evidence>
<accession>W7IB62</accession>
<dbReference type="EC" id="5.3.4.1" evidence="3"/>
<dbReference type="EMBL" id="KI966419">
    <property type="protein sequence ID" value="EWC46325.1"/>
    <property type="molecule type" value="Genomic_DNA"/>
</dbReference>
<keyword evidence="8" id="KW-0732">Signal</keyword>
<evidence type="ECO:0000256" key="1">
    <source>
        <dbReference type="ARBA" id="ARBA00001182"/>
    </source>
</evidence>
<protein>
    <recommendedName>
        <fullName evidence="3">protein disulfide-isomerase</fullName>
        <ecNumber evidence="3">5.3.4.1</ecNumber>
    </recommendedName>
</protein>
<evidence type="ECO:0000256" key="7">
    <source>
        <dbReference type="SAM" id="MobiDB-lite"/>
    </source>
</evidence>
<gene>
    <name evidence="10" type="ORF">DRE_04496</name>
</gene>
<dbReference type="PANTHER" id="PTHR45815">
    <property type="entry name" value="PROTEIN DISULFIDE-ISOMERASE A6"/>
    <property type="match status" value="1"/>
</dbReference>
<comment type="catalytic activity">
    <reaction evidence="1">
        <text>Catalyzes the rearrangement of -S-S- bonds in proteins.</text>
        <dbReference type="EC" id="5.3.4.1"/>
    </reaction>
</comment>
<evidence type="ECO:0000256" key="3">
    <source>
        <dbReference type="ARBA" id="ARBA00012723"/>
    </source>
</evidence>
<dbReference type="GO" id="GO:0003756">
    <property type="term" value="F:protein disulfide isomerase activity"/>
    <property type="evidence" value="ECO:0007669"/>
    <property type="project" value="UniProtKB-EC"/>
</dbReference>
<dbReference type="PROSITE" id="PS00194">
    <property type="entry name" value="THIOREDOXIN_1"/>
    <property type="match status" value="1"/>
</dbReference>
<feature type="region of interest" description="Disordered" evidence="7">
    <location>
        <begin position="390"/>
        <end position="457"/>
    </location>
</feature>
<dbReference type="PANTHER" id="PTHR45815:SF3">
    <property type="entry name" value="PROTEIN DISULFIDE-ISOMERASE A6"/>
    <property type="match status" value="1"/>
</dbReference>
<dbReference type="SUPFAM" id="SSF52833">
    <property type="entry name" value="Thioredoxin-like"/>
    <property type="match status" value="2"/>
</dbReference>
<evidence type="ECO:0000256" key="4">
    <source>
        <dbReference type="ARBA" id="ARBA00023157"/>
    </source>
</evidence>
<keyword evidence="11" id="KW-1185">Reference proteome</keyword>
<evidence type="ECO:0000256" key="6">
    <source>
        <dbReference type="ARBA" id="ARBA00023284"/>
    </source>
</evidence>
<sequence>MVQHKLMAAAVSAGLLAPLVSAMYSSSSPVIQLTSKNFNEKIIKSNHASIVEFYAPWCGHCKNLKPAYEAAAGNLKGLAQVAAIDCDEDGNKATCREYGVEGFPTIKAFRPGKNGKPNVQDYQGPRTAKGIVDHVLDLIPNHVVRVNSKTVEDFLQKNNETTKAILFTKKGVATPLYKALAIDFYGAITFAQIRDKETEAAELFGIEKFPTLLVLPGGTAEGVIHEGDMKKEHMFDFLSRFAKPTGNTKPSKEEKRAPSSASSAAPAKPTFDATIPSPPSMEEFAASCGKKICIMIITPASTPDLTPYEKTNAYVNQVKQSFPFFQVPAAALSSTFVKGLELDKPDQVQMRAMSAKRAWWVPYTGDQSSHEEMEIWIDALKMGELHKKKLPDMTHDQPSEEPAAKEPVKEEPKTEEPKTEEPKTEEPKTKTEERRKSQRRKSQRRKSRPRRYQSTKNFDLLLQGCQCTFIKQKKEKKTE</sequence>